<dbReference type="EMBL" id="QGGR01000029">
    <property type="protein sequence ID" value="PWK32891.1"/>
    <property type="molecule type" value="Genomic_DNA"/>
</dbReference>
<dbReference type="Proteomes" id="UP000245697">
    <property type="component" value="Unassembled WGS sequence"/>
</dbReference>
<name>A0A316F7E6_9ACTN</name>
<comment type="caution">
    <text evidence="1">The sequence shown here is derived from an EMBL/GenBank/DDBJ whole genome shotgun (WGS) entry which is preliminary data.</text>
</comment>
<dbReference type="AlphaFoldDB" id="A0A316F7E6"/>
<organism evidence="1 2">
    <name type="scientific">Actinoplanes xinjiangensis</name>
    <dbReference type="NCBI Taxonomy" id="512350"/>
    <lineage>
        <taxon>Bacteria</taxon>
        <taxon>Bacillati</taxon>
        <taxon>Actinomycetota</taxon>
        <taxon>Actinomycetes</taxon>
        <taxon>Micromonosporales</taxon>
        <taxon>Micromonosporaceae</taxon>
        <taxon>Actinoplanes</taxon>
    </lineage>
</organism>
<keyword evidence="2" id="KW-1185">Reference proteome</keyword>
<evidence type="ECO:0000313" key="2">
    <source>
        <dbReference type="Proteomes" id="UP000245697"/>
    </source>
</evidence>
<evidence type="ECO:0000313" key="1">
    <source>
        <dbReference type="EMBL" id="PWK32891.1"/>
    </source>
</evidence>
<reference evidence="1 2" key="1">
    <citation type="submission" date="2018-05" db="EMBL/GenBank/DDBJ databases">
        <title>Genomic Encyclopedia of Archaeal and Bacterial Type Strains, Phase II (KMG-II): from individual species to whole genera.</title>
        <authorList>
            <person name="Goeker M."/>
        </authorList>
    </citation>
    <scope>NUCLEOTIDE SEQUENCE [LARGE SCALE GENOMIC DNA]</scope>
    <source>
        <strain evidence="1 2">DSM 45184</strain>
    </source>
</reference>
<protein>
    <submittedName>
        <fullName evidence="1">Uncharacterized protein</fullName>
    </submittedName>
</protein>
<sequence length="43" mass="4510">MLAPAALGVVSGLLGQHRSLFGLEIDLTLGVVVTLRVVQDVHD</sequence>
<gene>
    <name evidence="1" type="ORF">BC793_129127</name>
</gene>
<proteinExistence type="predicted"/>
<accession>A0A316F7E6</accession>